<evidence type="ECO:0000313" key="4">
    <source>
        <dbReference type="Proteomes" id="UP001529510"/>
    </source>
</evidence>
<dbReference type="InterPro" id="IPR043504">
    <property type="entry name" value="Peptidase_S1_PA_chymotrypsin"/>
</dbReference>
<organism evidence="3 4">
    <name type="scientific">Cirrhinus mrigala</name>
    <name type="common">Mrigala</name>
    <dbReference type="NCBI Taxonomy" id="683832"/>
    <lineage>
        <taxon>Eukaryota</taxon>
        <taxon>Metazoa</taxon>
        <taxon>Chordata</taxon>
        <taxon>Craniata</taxon>
        <taxon>Vertebrata</taxon>
        <taxon>Euteleostomi</taxon>
        <taxon>Actinopterygii</taxon>
        <taxon>Neopterygii</taxon>
        <taxon>Teleostei</taxon>
        <taxon>Ostariophysi</taxon>
        <taxon>Cypriniformes</taxon>
        <taxon>Cyprinidae</taxon>
        <taxon>Labeoninae</taxon>
        <taxon>Labeonini</taxon>
        <taxon>Cirrhinus</taxon>
    </lineage>
</organism>
<proteinExistence type="predicted"/>
<dbReference type="PROSITE" id="PS50240">
    <property type="entry name" value="TRYPSIN_DOM"/>
    <property type="match status" value="1"/>
</dbReference>
<evidence type="ECO:0000259" key="2">
    <source>
        <dbReference type="PROSITE" id="PS50240"/>
    </source>
</evidence>
<dbReference type="AlphaFoldDB" id="A0ABD0PJI9"/>
<dbReference type="InterPro" id="IPR001254">
    <property type="entry name" value="Trypsin_dom"/>
</dbReference>
<dbReference type="PANTHER" id="PTHR24252">
    <property type="entry name" value="ACROSIN-RELATED"/>
    <property type="match status" value="1"/>
</dbReference>
<reference evidence="3 4" key="1">
    <citation type="submission" date="2024-05" db="EMBL/GenBank/DDBJ databases">
        <title>Genome sequencing and assembly of Indian major carp, Cirrhinus mrigala (Hamilton, 1822).</title>
        <authorList>
            <person name="Mohindra V."/>
            <person name="Chowdhury L.M."/>
            <person name="Lal K."/>
            <person name="Jena J.K."/>
        </authorList>
    </citation>
    <scope>NUCLEOTIDE SEQUENCE [LARGE SCALE GENOMIC DNA]</scope>
    <source>
        <strain evidence="3">CM1030</strain>
        <tissue evidence="3">Blood</tissue>
    </source>
</reference>
<keyword evidence="1" id="KW-1015">Disulfide bond</keyword>
<dbReference type="InterPro" id="IPR009003">
    <property type="entry name" value="Peptidase_S1_PA"/>
</dbReference>
<name>A0ABD0PJI9_CIRMR</name>
<dbReference type="PANTHER" id="PTHR24252:SF7">
    <property type="entry name" value="HYALIN"/>
    <property type="match status" value="1"/>
</dbReference>
<comment type="caution">
    <text evidence="3">The sequence shown here is derived from an EMBL/GenBank/DDBJ whole genome shotgun (WGS) entry which is preliminary data.</text>
</comment>
<protein>
    <recommendedName>
        <fullName evidence="2">Peptidase S1 domain-containing protein</fullName>
    </recommendedName>
</protein>
<dbReference type="Pfam" id="PF00089">
    <property type="entry name" value="Trypsin"/>
    <property type="match status" value="1"/>
</dbReference>
<evidence type="ECO:0000313" key="3">
    <source>
        <dbReference type="EMBL" id="KAL0174024.1"/>
    </source>
</evidence>
<dbReference type="SUPFAM" id="SSF50494">
    <property type="entry name" value="Trypsin-like serine proteases"/>
    <property type="match status" value="1"/>
</dbReference>
<dbReference type="Proteomes" id="UP001529510">
    <property type="component" value="Unassembled WGS sequence"/>
</dbReference>
<feature type="non-terminal residue" evidence="3">
    <location>
        <position position="1"/>
    </location>
</feature>
<dbReference type="EMBL" id="JAMKFB020000015">
    <property type="protein sequence ID" value="KAL0174024.1"/>
    <property type="molecule type" value="Genomic_DNA"/>
</dbReference>
<feature type="domain" description="Peptidase S1" evidence="2">
    <location>
        <begin position="1"/>
        <end position="52"/>
    </location>
</feature>
<gene>
    <name evidence="3" type="ORF">M9458_029992</name>
</gene>
<evidence type="ECO:0000256" key="1">
    <source>
        <dbReference type="ARBA" id="ARBA00023157"/>
    </source>
</evidence>
<feature type="non-terminal residue" evidence="3">
    <location>
        <position position="52"/>
    </location>
</feature>
<keyword evidence="4" id="KW-1185">Reference proteome</keyword>
<dbReference type="Gene3D" id="2.40.10.10">
    <property type="entry name" value="Trypsin-like serine proteases"/>
    <property type="match status" value="1"/>
</dbReference>
<accession>A0ABD0PJI9</accession>
<sequence>GDSGGPLVCKGANDRWYLAGITSWGAGCGQKQKPGVYSRVTSLLPWIYSTMQ</sequence>